<protein>
    <submittedName>
        <fullName evidence="2">ATP-dependent RNA helicase</fullName>
    </submittedName>
</protein>
<sequence length="275" mass="32296">MDSAKKQKYYPKPWWFYKHQQKKRERARIQQEGDNYESHNISKQSRFPVNESKKDTLLYRDDADITVVDVKGHVALRCNEWNEMDFDERLLQNIKNCEFMWPRKIQEAVIPYIIEGYDIKCQSETGTGKTAAYLIPIIDKLIKEKSTNGLPNEGPICVILAPTREITEQIFQNARKLAYRTGISIAKAYGEIPIKDNLKQLTKGCNILCACIGRLLNLMKHDHQEWDDLLMLDMKYLVIDEADYFLTGPETKDILTFLEHTRLPPVDYNIYFFKY</sequence>
<accession>A0AC34EZ97</accession>
<dbReference type="Proteomes" id="UP000887579">
    <property type="component" value="Unplaced"/>
</dbReference>
<dbReference type="WBParaSite" id="ES5_v2.g10034.t1">
    <property type="protein sequence ID" value="ES5_v2.g10034.t1"/>
    <property type="gene ID" value="ES5_v2.g10034"/>
</dbReference>
<reference evidence="2" key="1">
    <citation type="submission" date="2022-11" db="UniProtKB">
        <authorList>
            <consortium name="WormBaseParasite"/>
        </authorList>
    </citation>
    <scope>IDENTIFICATION</scope>
</reference>
<evidence type="ECO:0000313" key="2">
    <source>
        <dbReference type="WBParaSite" id="ES5_v2.g10034.t1"/>
    </source>
</evidence>
<evidence type="ECO:0000313" key="1">
    <source>
        <dbReference type="Proteomes" id="UP000887579"/>
    </source>
</evidence>
<proteinExistence type="predicted"/>
<name>A0AC34EZ97_9BILA</name>
<organism evidence="1 2">
    <name type="scientific">Panagrolaimus sp. ES5</name>
    <dbReference type="NCBI Taxonomy" id="591445"/>
    <lineage>
        <taxon>Eukaryota</taxon>
        <taxon>Metazoa</taxon>
        <taxon>Ecdysozoa</taxon>
        <taxon>Nematoda</taxon>
        <taxon>Chromadorea</taxon>
        <taxon>Rhabditida</taxon>
        <taxon>Tylenchina</taxon>
        <taxon>Panagrolaimomorpha</taxon>
        <taxon>Panagrolaimoidea</taxon>
        <taxon>Panagrolaimidae</taxon>
        <taxon>Panagrolaimus</taxon>
    </lineage>
</organism>